<name>A0A0N4V6Z3_ENTVE</name>
<evidence type="ECO:0000256" key="1">
    <source>
        <dbReference type="SAM" id="MobiDB-lite"/>
    </source>
</evidence>
<dbReference type="EMBL" id="UXUI01008227">
    <property type="protein sequence ID" value="VDD90904.1"/>
    <property type="molecule type" value="Genomic_DNA"/>
</dbReference>
<keyword evidence="3" id="KW-1185">Reference proteome</keyword>
<reference evidence="4" key="1">
    <citation type="submission" date="2017-02" db="UniProtKB">
        <authorList>
            <consortium name="WormBaseParasite"/>
        </authorList>
    </citation>
    <scope>IDENTIFICATION</scope>
</reference>
<evidence type="ECO:0000313" key="2">
    <source>
        <dbReference type="EMBL" id="VDD90904.1"/>
    </source>
</evidence>
<organism evidence="4">
    <name type="scientific">Enterobius vermicularis</name>
    <name type="common">Human pinworm</name>
    <dbReference type="NCBI Taxonomy" id="51028"/>
    <lineage>
        <taxon>Eukaryota</taxon>
        <taxon>Metazoa</taxon>
        <taxon>Ecdysozoa</taxon>
        <taxon>Nematoda</taxon>
        <taxon>Chromadorea</taxon>
        <taxon>Rhabditida</taxon>
        <taxon>Spirurina</taxon>
        <taxon>Oxyuridomorpha</taxon>
        <taxon>Oxyuroidea</taxon>
        <taxon>Oxyuridae</taxon>
        <taxon>Enterobius</taxon>
    </lineage>
</organism>
<dbReference type="Proteomes" id="UP000274131">
    <property type="component" value="Unassembled WGS sequence"/>
</dbReference>
<feature type="region of interest" description="Disordered" evidence="1">
    <location>
        <begin position="1"/>
        <end position="30"/>
    </location>
</feature>
<evidence type="ECO:0000313" key="3">
    <source>
        <dbReference type="Proteomes" id="UP000274131"/>
    </source>
</evidence>
<evidence type="ECO:0000313" key="4">
    <source>
        <dbReference type="WBParaSite" id="EVEC_0000604401-mRNA-1"/>
    </source>
</evidence>
<gene>
    <name evidence="2" type="ORF">EVEC_LOCUS5655</name>
</gene>
<dbReference type="WBParaSite" id="EVEC_0000604401-mRNA-1">
    <property type="protein sequence ID" value="EVEC_0000604401-mRNA-1"/>
    <property type="gene ID" value="EVEC_0000604401"/>
</dbReference>
<accession>A0A0N4V6Z3</accession>
<sequence length="125" mass="14392">MDVRKRRSCGKYLGGFKPPVSPTEPPKNHKQPICIASSHEETIFPYHAGQTQTEIISNLKEAFQQMLNICKEGLGITVLTKENIEQTLREKEDRTCCRKAKKEKTRHSRVPRAWMAINIRKKSNT</sequence>
<reference evidence="2 3" key="2">
    <citation type="submission" date="2018-10" db="EMBL/GenBank/DDBJ databases">
        <authorList>
            <consortium name="Pathogen Informatics"/>
        </authorList>
    </citation>
    <scope>NUCLEOTIDE SEQUENCE [LARGE SCALE GENOMIC DNA]</scope>
</reference>
<protein>
    <submittedName>
        <fullName evidence="2 4">Uncharacterized protein</fullName>
    </submittedName>
</protein>
<proteinExistence type="predicted"/>
<dbReference type="AlphaFoldDB" id="A0A0N4V6Z3"/>